<evidence type="ECO:0000259" key="2">
    <source>
        <dbReference type="Pfam" id="PF24758"/>
    </source>
</evidence>
<dbReference type="PANTHER" id="PTHR31900:SF34">
    <property type="entry name" value="EMB|CAB62440.1-RELATED"/>
    <property type="match status" value="1"/>
</dbReference>
<dbReference type="AlphaFoldDB" id="A0A2P6SB92"/>
<feature type="domain" description="F-box/LRR-repeat protein 15/At3g58940/PEG3-like LRR" evidence="2">
    <location>
        <begin position="30"/>
        <end position="197"/>
    </location>
</feature>
<protein>
    <submittedName>
        <fullName evidence="3">Putative FBD domain-containing protein</fullName>
    </submittedName>
</protein>
<evidence type="ECO:0000313" key="3">
    <source>
        <dbReference type="EMBL" id="PRQ55937.1"/>
    </source>
</evidence>
<dbReference type="InterPro" id="IPR055411">
    <property type="entry name" value="LRR_FXL15/At3g58940/PEG3-like"/>
</dbReference>
<comment type="caution">
    <text evidence="3">The sequence shown here is derived from an EMBL/GenBank/DDBJ whole genome shotgun (WGS) entry which is preliminary data.</text>
</comment>
<proteinExistence type="predicted"/>
<dbReference type="Proteomes" id="UP000238479">
    <property type="component" value="Chromosome 1"/>
</dbReference>
<reference evidence="3 4" key="1">
    <citation type="journal article" date="2018" name="Nat. Genet.">
        <title>The Rosa genome provides new insights in the design of modern roses.</title>
        <authorList>
            <person name="Bendahmane M."/>
        </authorList>
    </citation>
    <scope>NUCLEOTIDE SEQUENCE [LARGE SCALE GENOMIC DNA]</scope>
    <source>
        <strain evidence="4">cv. Old Blush</strain>
    </source>
</reference>
<evidence type="ECO:0000259" key="1">
    <source>
        <dbReference type="Pfam" id="PF08387"/>
    </source>
</evidence>
<organism evidence="3 4">
    <name type="scientific">Rosa chinensis</name>
    <name type="common">China rose</name>
    <dbReference type="NCBI Taxonomy" id="74649"/>
    <lineage>
        <taxon>Eukaryota</taxon>
        <taxon>Viridiplantae</taxon>
        <taxon>Streptophyta</taxon>
        <taxon>Embryophyta</taxon>
        <taxon>Tracheophyta</taxon>
        <taxon>Spermatophyta</taxon>
        <taxon>Magnoliopsida</taxon>
        <taxon>eudicotyledons</taxon>
        <taxon>Gunneridae</taxon>
        <taxon>Pentapetalae</taxon>
        <taxon>rosids</taxon>
        <taxon>fabids</taxon>
        <taxon>Rosales</taxon>
        <taxon>Rosaceae</taxon>
        <taxon>Rosoideae</taxon>
        <taxon>Rosoideae incertae sedis</taxon>
        <taxon>Rosa</taxon>
    </lineage>
</organism>
<feature type="domain" description="FBD" evidence="1">
    <location>
        <begin position="334"/>
        <end position="355"/>
    </location>
</feature>
<dbReference type="Pfam" id="PF08387">
    <property type="entry name" value="FBD"/>
    <property type="match status" value="1"/>
</dbReference>
<dbReference type="InterPro" id="IPR050232">
    <property type="entry name" value="FBL13/AtMIF1-like"/>
</dbReference>
<dbReference type="Gramene" id="PRQ55937">
    <property type="protein sequence ID" value="PRQ55937"/>
    <property type="gene ID" value="RchiOBHm_Chr1g0330111"/>
</dbReference>
<evidence type="ECO:0000313" key="4">
    <source>
        <dbReference type="Proteomes" id="UP000238479"/>
    </source>
</evidence>
<dbReference type="PANTHER" id="PTHR31900">
    <property type="entry name" value="F-BOX/RNI SUPERFAMILY PROTEIN-RELATED"/>
    <property type="match status" value="1"/>
</dbReference>
<dbReference type="Pfam" id="PF24758">
    <property type="entry name" value="LRR_At5g56370"/>
    <property type="match status" value="1"/>
</dbReference>
<sequence length="388" mass="43853">MQRFYINWTFFTRGVNKGIEEVEEKYRIISWIHNAVRCNVEELNLNFTACGGFTFVLPSCLYQSQSFKSLVLKCWNEMTLEAPPVSLSCNLHYLQLTSVRIVDERFCKWISSSCKCIKELHLIQVKGIKNMTIQSSSLEIFKSVGMDLVELNISGQKLIFIDINWKFCSSPGNCSLNICAPNLEALTWVGKVLNSQNLGKLPNLQSTLIFLQPTVDHNLSGVFSSICRTKVLGLNENTMKAMFKECSMQAPLDILRLVIVLPSFSNDIVPITASVLRRTGYLNSLVISTSKPFRSDPKSTLQSSSGFDMGYWKLQNLTFIYQLKDVSIDLSSGSNEIEFAKYILENAPNLKKIVIRHHPGSQQSNIVVGKVTRCKIISRAIILIQEIR</sequence>
<dbReference type="InterPro" id="IPR006566">
    <property type="entry name" value="FBD"/>
</dbReference>
<gene>
    <name evidence="3" type="ORF">RchiOBHm_Chr1g0330111</name>
</gene>
<name>A0A2P6SB92_ROSCH</name>
<dbReference type="OMA" id="FCKWISS"/>
<keyword evidence="4" id="KW-1185">Reference proteome</keyword>
<dbReference type="EMBL" id="PDCK01000039">
    <property type="protein sequence ID" value="PRQ55937.1"/>
    <property type="molecule type" value="Genomic_DNA"/>
</dbReference>
<accession>A0A2P6SB92</accession>